<protein>
    <submittedName>
        <fullName evidence="2">Uncharacterized protein</fullName>
    </submittedName>
</protein>
<evidence type="ECO:0000256" key="1">
    <source>
        <dbReference type="SAM" id="MobiDB-lite"/>
    </source>
</evidence>
<feature type="compositionally biased region" description="Polar residues" evidence="1">
    <location>
        <begin position="1"/>
        <end position="15"/>
    </location>
</feature>
<dbReference type="Proteomes" id="UP000597886">
    <property type="component" value="Unassembled WGS sequence"/>
</dbReference>
<reference evidence="2" key="1">
    <citation type="submission" date="2019-12" db="EMBL/GenBank/DDBJ databases">
        <title>Ruegeria JWLKs population differentiation of coral mucus and skeleton niches.</title>
        <authorList>
            <person name="Luo D."/>
        </authorList>
    </citation>
    <scope>NUCLEOTIDE SEQUENCE</scope>
    <source>
        <strain evidence="2">HKCCD6181</strain>
    </source>
</reference>
<name>A0AA90YVB3_9RHOB</name>
<gene>
    <name evidence="2" type="ORF">GS634_00615</name>
</gene>
<evidence type="ECO:0000313" key="2">
    <source>
        <dbReference type="EMBL" id="NOE16620.1"/>
    </source>
</evidence>
<evidence type="ECO:0000313" key="3">
    <source>
        <dbReference type="Proteomes" id="UP000597886"/>
    </source>
</evidence>
<proteinExistence type="predicted"/>
<dbReference type="EMBL" id="WVRA01000001">
    <property type="protein sequence ID" value="NOE16620.1"/>
    <property type="molecule type" value="Genomic_DNA"/>
</dbReference>
<feature type="region of interest" description="Disordered" evidence="1">
    <location>
        <begin position="1"/>
        <end position="24"/>
    </location>
</feature>
<accession>A0AA90YVB3</accession>
<dbReference type="RefSeq" id="WP_171327819.1">
    <property type="nucleotide sequence ID" value="NZ_WVRA01000001.1"/>
</dbReference>
<sequence length="84" mass="8902">MPTDASQPFDGSTQHGPAPNGASGATTYLIELDAELAAAAEGWRKANRIKSTNEALSELVRLGLLSEISQLHDLVASIRNSIKK</sequence>
<dbReference type="AlphaFoldDB" id="A0AA90YVB3"/>
<comment type="caution">
    <text evidence="2">The sequence shown here is derived from an EMBL/GenBank/DDBJ whole genome shotgun (WGS) entry which is preliminary data.</text>
</comment>
<organism evidence="2 3">
    <name type="scientific">Ruegeria atlantica</name>
    <dbReference type="NCBI Taxonomy" id="81569"/>
    <lineage>
        <taxon>Bacteria</taxon>
        <taxon>Pseudomonadati</taxon>
        <taxon>Pseudomonadota</taxon>
        <taxon>Alphaproteobacteria</taxon>
        <taxon>Rhodobacterales</taxon>
        <taxon>Roseobacteraceae</taxon>
        <taxon>Ruegeria</taxon>
    </lineage>
</organism>